<dbReference type="PROSITE" id="PS51043">
    <property type="entry name" value="DDHD"/>
    <property type="match status" value="1"/>
</dbReference>
<feature type="compositionally biased region" description="Basic and acidic residues" evidence="1">
    <location>
        <begin position="127"/>
        <end position="145"/>
    </location>
</feature>
<reference evidence="4" key="1">
    <citation type="submission" date="2016-03" db="EMBL/GenBank/DDBJ databases">
        <authorList>
            <person name="Guldener U."/>
        </authorList>
    </citation>
    <scope>NUCLEOTIDE SEQUENCE [LARGE SCALE GENOMIC DNA]</scope>
</reference>
<evidence type="ECO:0000259" key="2">
    <source>
        <dbReference type="PROSITE" id="PS51043"/>
    </source>
</evidence>
<feature type="compositionally biased region" description="Basic and acidic residues" evidence="1">
    <location>
        <begin position="174"/>
        <end position="184"/>
    </location>
</feature>
<dbReference type="Pfam" id="PF02862">
    <property type="entry name" value="DDHD"/>
    <property type="match status" value="2"/>
</dbReference>
<dbReference type="PANTHER" id="PTHR23509">
    <property type="entry name" value="PA-PL1 PHOSPHOLIPASE FAMILY"/>
    <property type="match status" value="1"/>
</dbReference>
<evidence type="ECO:0000313" key="3">
    <source>
        <dbReference type="EMBL" id="CZT51293.1"/>
    </source>
</evidence>
<feature type="domain" description="DDHD" evidence="2">
    <location>
        <begin position="733"/>
        <end position="938"/>
    </location>
</feature>
<dbReference type="EMBL" id="FJVC01000483">
    <property type="protein sequence ID" value="CZT51293.1"/>
    <property type="molecule type" value="Genomic_DNA"/>
</dbReference>
<dbReference type="AlphaFoldDB" id="A0A1E1MQD8"/>
<proteinExistence type="predicted"/>
<sequence>MPAHTYLPGCHLAPEIAVSGLDSHGDIPSMKTHFFYASPLPIDDPLSAVPIPTGSDAKTTRHPPRPFSAQDNNALEDIWLGFSGQDSKRGPTKPKAGFARPRETNTSSSTGAVPRYDNFEGGVGGDASKDRATNAGKNKSEELKPKLQNISADKDAHQIQRDSKSHLKSTQHGKFPDQDSHSSVDGRPITYGKDDLLNLEANTSDDLSSSLPAKSEEMGTTGLPFLKFSASKQPVLPPNEAPHGGESSRSKPASIDEEDSAEVETVHIHNSKSHRSMGQAEVPVGVSRLHLVKMPVLQMHPIYWSPVHDIASVIRGTWFYKDTMCPVEPAVANQLEMGYRELRPWSQTWKDELNSAMEVGAAGEEKITHILWPTEYQRKPHKAPEITKHRLSSDPFCAARCSNGEASAEGNTDPDGLVDETPDVLTIVKRYPNSQVIYKDARDAYILKPNLAPSAYYGRKPLQKIKRGMAVGSTLRKRFRLEGLGEVSFERIYLPPIFALLNVLILHPSKKSTTAKQAERNAPVAGDSNATKINSCPACKALEVPRKVTDLVLVIHGIGQKLSERVESFHFTHAINDFRRSINVELNNEAVHRALREDLGGVMVLPINWRANLSFEDGGPMKKGEEVQRTDFSLKDITPSTIPAVRNMISDVMLDIPFYMSHHKPKMIKALISEANRVYNLWCQNNPDFDGNGRVHIIAHSLGSVMALEVLSQQPTIVPKVNFTDPEINTKHFDFCTTNLFFVGSPVGFFLLLDKGRLIPRRSQGKAGAEPGDETDETVTAEVGTLGCLAVDNVYNVIAHNDPIAYRLNATIDPRFAGTLKNAFVPSATTGFFQSIGNAMRSVTPGVAAPTDLAVGQIAKPAGMTRLPSQLEMEVHDFTREEIAEKKFYLLNDCGQVDWFLRSGGGPLEIQYLNMLGAHSSYWLSPDFIRMIVIEVGRKAGRLHALPNMRAQKAIRKTAS</sequence>
<dbReference type="InterPro" id="IPR029058">
    <property type="entry name" value="AB_hydrolase_fold"/>
</dbReference>
<dbReference type="SMART" id="SM01127">
    <property type="entry name" value="DDHD"/>
    <property type="match status" value="1"/>
</dbReference>
<evidence type="ECO:0000256" key="1">
    <source>
        <dbReference type="SAM" id="MobiDB-lite"/>
    </source>
</evidence>
<dbReference type="SUPFAM" id="SSF53474">
    <property type="entry name" value="alpha/beta-Hydrolases"/>
    <property type="match status" value="1"/>
</dbReference>
<feature type="region of interest" description="Disordered" evidence="1">
    <location>
        <begin position="232"/>
        <end position="278"/>
    </location>
</feature>
<gene>
    <name evidence="3" type="ORF">RSE6_12417</name>
</gene>
<dbReference type="GO" id="GO:0046872">
    <property type="term" value="F:metal ion binding"/>
    <property type="evidence" value="ECO:0007669"/>
    <property type="project" value="InterPro"/>
</dbReference>
<dbReference type="Proteomes" id="UP000177625">
    <property type="component" value="Unassembled WGS sequence"/>
</dbReference>
<feature type="region of interest" description="Disordered" evidence="1">
    <location>
        <begin position="50"/>
        <end position="192"/>
    </location>
</feature>
<organism evidence="3 4">
    <name type="scientific">Rhynchosporium secalis</name>
    <name type="common">Barley scald fungus</name>
    <dbReference type="NCBI Taxonomy" id="38038"/>
    <lineage>
        <taxon>Eukaryota</taxon>
        <taxon>Fungi</taxon>
        <taxon>Dikarya</taxon>
        <taxon>Ascomycota</taxon>
        <taxon>Pezizomycotina</taxon>
        <taxon>Leotiomycetes</taxon>
        <taxon>Helotiales</taxon>
        <taxon>Ploettnerulaceae</taxon>
        <taxon>Rhynchosporium</taxon>
    </lineage>
</organism>
<accession>A0A1E1MQD8</accession>
<evidence type="ECO:0000313" key="4">
    <source>
        <dbReference type="Proteomes" id="UP000177625"/>
    </source>
</evidence>
<keyword evidence="4" id="KW-1185">Reference proteome</keyword>
<dbReference type="InterPro" id="IPR004177">
    <property type="entry name" value="DDHD_dom"/>
</dbReference>
<dbReference type="PANTHER" id="PTHR23509:SF6">
    <property type="entry name" value="PHOSPHOLIPASE C1020.13C-RELATED"/>
    <property type="match status" value="1"/>
</dbReference>
<dbReference type="GO" id="GO:0005737">
    <property type="term" value="C:cytoplasm"/>
    <property type="evidence" value="ECO:0007669"/>
    <property type="project" value="TreeGrafter"/>
</dbReference>
<name>A0A1E1MQD8_RHYSE</name>
<dbReference type="InterPro" id="IPR058055">
    <property type="entry name" value="PA-PLA1"/>
</dbReference>
<protein>
    <submittedName>
        <fullName evidence="3">Related to phosphatidic acid-preferring phospholipase A1</fullName>
    </submittedName>
</protein>
<feature type="compositionally biased region" description="Basic and acidic residues" evidence="1">
    <location>
        <begin position="152"/>
        <end position="165"/>
    </location>
</feature>
<dbReference type="GO" id="GO:0004620">
    <property type="term" value="F:phospholipase activity"/>
    <property type="evidence" value="ECO:0007669"/>
    <property type="project" value="TreeGrafter"/>
</dbReference>